<organism evidence="1">
    <name type="scientific">marine sediment metagenome</name>
    <dbReference type="NCBI Taxonomy" id="412755"/>
    <lineage>
        <taxon>unclassified sequences</taxon>
        <taxon>metagenomes</taxon>
        <taxon>ecological metagenomes</taxon>
    </lineage>
</organism>
<reference evidence="1" key="1">
    <citation type="journal article" date="2015" name="Nature">
        <title>Complex archaea that bridge the gap between prokaryotes and eukaryotes.</title>
        <authorList>
            <person name="Spang A."/>
            <person name="Saw J.H."/>
            <person name="Jorgensen S.L."/>
            <person name="Zaremba-Niedzwiedzka K."/>
            <person name="Martijn J."/>
            <person name="Lind A.E."/>
            <person name="van Eijk R."/>
            <person name="Schleper C."/>
            <person name="Guy L."/>
            <person name="Ettema T.J."/>
        </authorList>
    </citation>
    <scope>NUCLEOTIDE SEQUENCE</scope>
</reference>
<name>A0A0F9MBG5_9ZZZZ</name>
<proteinExistence type="predicted"/>
<evidence type="ECO:0000313" key="1">
    <source>
        <dbReference type="EMBL" id="KKM66497.1"/>
    </source>
</evidence>
<dbReference type="EMBL" id="LAZR01010521">
    <property type="protein sequence ID" value="KKM66497.1"/>
    <property type="molecule type" value="Genomic_DNA"/>
</dbReference>
<sequence length="51" mass="5994">MNQEEKEDENAVENERKKLKDLGVDNTWNILTSGEKKKKEPEKNKVFIGFN</sequence>
<dbReference type="AlphaFoldDB" id="A0A0F9MBG5"/>
<gene>
    <name evidence="1" type="ORF">LCGC14_1480640</name>
</gene>
<accession>A0A0F9MBG5</accession>
<protein>
    <submittedName>
        <fullName evidence="1">Uncharacterized protein</fullName>
    </submittedName>
</protein>
<comment type="caution">
    <text evidence="1">The sequence shown here is derived from an EMBL/GenBank/DDBJ whole genome shotgun (WGS) entry which is preliminary data.</text>
</comment>